<dbReference type="AlphaFoldDB" id="L7C814"/>
<sequence>MVPTLYRIGGRVADVHRDDAEPIALTVIQTMDIVAPAMPLDY</sequence>
<accession>L7C814</accession>
<dbReference type="Proteomes" id="UP000010959">
    <property type="component" value="Unassembled WGS sequence"/>
</dbReference>
<evidence type="ECO:0000313" key="2">
    <source>
        <dbReference type="Proteomes" id="UP000010959"/>
    </source>
</evidence>
<gene>
    <name evidence="1" type="ORF">RBSWK_06273</name>
</gene>
<protein>
    <submittedName>
        <fullName evidence="1">Uncharacterized protein</fullName>
    </submittedName>
</protein>
<evidence type="ECO:0000313" key="1">
    <source>
        <dbReference type="EMBL" id="ELP29812.1"/>
    </source>
</evidence>
<dbReference type="EMBL" id="AMWG01000180">
    <property type="protein sequence ID" value="ELP29812.1"/>
    <property type="molecule type" value="Genomic_DNA"/>
</dbReference>
<name>L7C814_RHOBT</name>
<organism evidence="1 2">
    <name type="scientific">Rhodopirellula baltica SWK14</name>
    <dbReference type="NCBI Taxonomy" id="993516"/>
    <lineage>
        <taxon>Bacteria</taxon>
        <taxon>Pseudomonadati</taxon>
        <taxon>Planctomycetota</taxon>
        <taxon>Planctomycetia</taxon>
        <taxon>Pirellulales</taxon>
        <taxon>Pirellulaceae</taxon>
        <taxon>Rhodopirellula</taxon>
    </lineage>
</organism>
<reference evidence="1 2" key="1">
    <citation type="journal article" date="2013" name="Mar. Genomics">
        <title>Expression of sulfatases in Rhodopirellula baltica and the diversity of sulfatases in the genus Rhodopirellula.</title>
        <authorList>
            <person name="Wegner C.E."/>
            <person name="Richter-Heitmann T."/>
            <person name="Klindworth A."/>
            <person name="Klockow C."/>
            <person name="Richter M."/>
            <person name="Achstetter T."/>
            <person name="Glockner F.O."/>
            <person name="Harder J."/>
        </authorList>
    </citation>
    <scope>NUCLEOTIDE SEQUENCE [LARGE SCALE GENOMIC DNA]</scope>
    <source>
        <strain evidence="1 2">SWK14</strain>
    </source>
</reference>
<proteinExistence type="predicted"/>
<comment type="caution">
    <text evidence="1">The sequence shown here is derived from an EMBL/GenBank/DDBJ whole genome shotgun (WGS) entry which is preliminary data.</text>
</comment>